<dbReference type="GO" id="GO:0006897">
    <property type="term" value="P:endocytosis"/>
    <property type="evidence" value="ECO:0007669"/>
    <property type="project" value="TreeGrafter"/>
</dbReference>
<dbReference type="InterPro" id="IPR018556">
    <property type="entry name" value="SPIN90/Ldb17_LRD"/>
</dbReference>
<sequence length="491" mass="56530">MILDPLSPNIENHTQDEIIEFWEKTESIANIPKENLDESHVNSSLVAYLKFATDSYKVFINTDRDLYRMSLILLESSLFEFKKEFCLSKLQSLLNIDLLEMNMKFIIVYILLCEAKKNVYSLEIMLKFQGFTVFYNTLYTQFAYLSKYGKERTVASKHQYNSNNSSTGTSLDSLDRSLTDIDLGIIDEMKQISTVLMDLLFQIMKYCKCVIANLQIVDDFFVYYMMESMRSDTMDDMFNNAEFKLLLALNEQYMMFAKEYDIENKVYKYLINGSVSRCFTELLLLKFNRASDPPLQIMMCKIIYLILTPRGDYSPMNFFYTNDLHVLIDVLIRELQNISEDEEVLRNTLLRVLIPLLKNTQLSKTHYRKDDLNKLLNYLSTLDNICVDSPALHEHQVTVALSRKCLQQIPWLETPSTPSDGGSSVSSNNTSRNSSIVALGTPDNQNILARKGHLYSNRELDVSAESLTKRKAKAPPPPPPPPPSRKCGTPK</sequence>
<keyword evidence="4" id="KW-1185">Reference proteome</keyword>
<evidence type="ECO:0000259" key="2">
    <source>
        <dbReference type="Pfam" id="PF09431"/>
    </source>
</evidence>
<dbReference type="PANTHER" id="PTHR13357:SF1">
    <property type="entry name" value="NCK-INTERACTING PROTEIN WITH SH3 DOMAIN"/>
    <property type="match status" value="1"/>
</dbReference>
<accession>A0A6C1DMV7</accession>
<dbReference type="GO" id="GO:0000147">
    <property type="term" value="P:actin cortical patch assembly"/>
    <property type="evidence" value="ECO:0007669"/>
    <property type="project" value="TreeGrafter"/>
</dbReference>
<dbReference type="Proteomes" id="UP000501346">
    <property type="component" value="Chromosome ScIV"/>
</dbReference>
<feature type="compositionally biased region" description="Pro residues" evidence="1">
    <location>
        <begin position="474"/>
        <end position="484"/>
    </location>
</feature>
<organism evidence="3 4">
    <name type="scientific">Saccharomyces pastorianus</name>
    <name type="common">Lager yeast</name>
    <name type="synonym">Saccharomyces cerevisiae x Saccharomyces eubayanus</name>
    <dbReference type="NCBI Taxonomy" id="27292"/>
    <lineage>
        <taxon>Eukaryota</taxon>
        <taxon>Fungi</taxon>
        <taxon>Dikarya</taxon>
        <taxon>Ascomycota</taxon>
        <taxon>Saccharomycotina</taxon>
        <taxon>Saccharomycetes</taxon>
        <taxon>Saccharomycetales</taxon>
        <taxon>Saccharomycetaceae</taxon>
        <taxon>Saccharomyces</taxon>
    </lineage>
</organism>
<proteinExistence type="predicted"/>
<evidence type="ECO:0000313" key="4">
    <source>
        <dbReference type="Proteomes" id="UP000501346"/>
    </source>
</evidence>
<evidence type="ECO:0000256" key="1">
    <source>
        <dbReference type="SAM" id="MobiDB-lite"/>
    </source>
</evidence>
<protein>
    <submittedName>
        <fullName evidence="3">Pre-rRNA processing</fullName>
    </submittedName>
</protein>
<dbReference type="GO" id="GO:0030479">
    <property type="term" value="C:actin cortical patch"/>
    <property type="evidence" value="ECO:0007669"/>
    <property type="project" value="TreeGrafter"/>
</dbReference>
<dbReference type="PANTHER" id="PTHR13357">
    <property type="entry name" value="SH3 ADAPTER PROTEIN SPIN90 NCK INTERACTING PROTEIN WITH SH3 DOMAIN"/>
    <property type="match status" value="1"/>
</dbReference>
<dbReference type="GO" id="GO:0071933">
    <property type="term" value="F:Arp2/3 complex binding"/>
    <property type="evidence" value="ECO:0007669"/>
    <property type="project" value="TreeGrafter"/>
</dbReference>
<dbReference type="AlphaFoldDB" id="A0A6C1DMV7"/>
<feature type="region of interest" description="Disordered" evidence="1">
    <location>
        <begin position="413"/>
        <end position="491"/>
    </location>
</feature>
<dbReference type="GO" id="GO:0051666">
    <property type="term" value="P:actin cortical patch localization"/>
    <property type="evidence" value="ECO:0007669"/>
    <property type="project" value="TreeGrafter"/>
</dbReference>
<dbReference type="EMBL" id="CP048985">
    <property type="protein sequence ID" value="QID78392.1"/>
    <property type="molecule type" value="Genomic_DNA"/>
</dbReference>
<feature type="domain" description="SPIN90/Ldb17 leucine-rich" evidence="2">
    <location>
        <begin position="235"/>
        <end position="372"/>
    </location>
</feature>
<dbReference type="InterPro" id="IPR030125">
    <property type="entry name" value="SPIN90/Ldb17"/>
</dbReference>
<reference evidence="3 4" key="1">
    <citation type="journal article" date="2019" name="BMC Genomics">
        <title>Chromosome level assembly and comparative genome analysis confirm lager-brewing yeasts originated from a single hybridization.</title>
        <authorList>
            <person name="Salazar A.N."/>
            <person name="Gorter de Vries A.R."/>
            <person name="van den Broek M."/>
            <person name="Brouwers N."/>
            <person name="de la Torre Cortes P."/>
            <person name="Kuijpers N.G.A."/>
            <person name="Daran J.G."/>
            <person name="Abeel T."/>
        </authorList>
    </citation>
    <scope>NUCLEOTIDE SEQUENCE [LARGE SCALE GENOMIC DNA]</scope>
    <source>
        <strain evidence="3 4">CBS 1483</strain>
    </source>
</reference>
<feature type="compositionally biased region" description="Low complexity" evidence="1">
    <location>
        <begin position="414"/>
        <end position="435"/>
    </location>
</feature>
<name>A0A6C1DMV7_SACPS</name>
<gene>
    <name evidence="3" type="primary">LDB17_1</name>
    <name evidence="3" type="ORF">GRS66_000598</name>
</gene>
<evidence type="ECO:0000313" key="3">
    <source>
        <dbReference type="EMBL" id="QID78392.1"/>
    </source>
</evidence>
<dbReference type="Pfam" id="PF09431">
    <property type="entry name" value="SPIN90_LRD"/>
    <property type="match status" value="1"/>
</dbReference>
<dbReference type="OrthoDB" id="445362at2759"/>